<feature type="compositionally biased region" description="Polar residues" evidence="1">
    <location>
        <begin position="1"/>
        <end position="13"/>
    </location>
</feature>
<evidence type="ECO:0000313" key="3">
    <source>
        <dbReference type="Proteomes" id="UP001108240"/>
    </source>
</evidence>
<feature type="region of interest" description="Disordered" evidence="1">
    <location>
        <begin position="275"/>
        <end position="323"/>
    </location>
</feature>
<dbReference type="GeneTree" id="ENSGT00390000013820"/>
<protein>
    <submittedName>
        <fullName evidence="2">Epithelial stromal interaction 1</fullName>
    </submittedName>
</protein>
<evidence type="ECO:0000256" key="1">
    <source>
        <dbReference type="SAM" id="MobiDB-lite"/>
    </source>
</evidence>
<feature type="region of interest" description="Disordered" evidence="1">
    <location>
        <begin position="1"/>
        <end position="104"/>
    </location>
</feature>
<accession>A0A9J7ZAT0</accession>
<evidence type="ECO:0000313" key="2">
    <source>
        <dbReference type="Ensembl" id="ENSCCRP00000128193.1"/>
    </source>
</evidence>
<keyword evidence="3" id="KW-1185">Reference proteome</keyword>
<feature type="compositionally biased region" description="Low complexity" evidence="1">
    <location>
        <begin position="194"/>
        <end position="212"/>
    </location>
</feature>
<name>A0A9J7ZAT0_CYPCA</name>
<dbReference type="AlphaFoldDB" id="A0A9J7ZAT0"/>
<proteinExistence type="predicted"/>
<dbReference type="PANTHER" id="PTHR22529:SF1">
    <property type="entry name" value="EPITHELIAL-STROMAL INTERACTION PROTEIN 1"/>
    <property type="match status" value="1"/>
</dbReference>
<reference evidence="2" key="1">
    <citation type="submission" date="2025-08" db="UniProtKB">
        <authorList>
            <consortium name="Ensembl"/>
        </authorList>
    </citation>
    <scope>IDENTIFICATION</scope>
</reference>
<feature type="compositionally biased region" description="Polar residues" evidence="1">
    <location>
        <begin position="40"/>
        <end position="56"/>
    </location>
</feature>
<feature type="compositionally biased region" description="Acidic residues" evidence="1">
    <location>
        <begin position="296"/>
        <end position="305"/>
    </location>
</feature>
<feature type="compositionally biased region" description="Basic and acidic residues" evidence="1">
    <location>
        <begin position="78"/>
        <end position="93"/>
    </location>
</feature>
<feature type="compositionally biased region" description="Basic and acidic residues" evidence="1">
    <location>
        <begin position="213"/>
        <end position="263"/>
    </location>
</feature>
<feature type="region of interest" description="Disordered" evidence="1">
    <location>
        <begin position="127"/>
        <end position="263"/>
    </location>
</feature>
<dbReference type="Ensembl" id="ENSCCRT00000127098.1">
    <property type="protein sequence ID" value="ENSCCRP00000128193.1"/>
    <property type="gene ID" value="ENSCCRG00000059683.1"/>
</dbReference>
<feature type="compositionally biased region" description="Polar residues" evidence="1">
    <location>
        <begin position="285"/>
        <end position="294"/>
    </location>
</feature>
<reference evidence="2" key="2">
    <citation type="submission" date="2025-09" db="UniProtKB">
        <authorList>
            <consortium name="Ensembl"/>
        </authorList>
    </citation>
    <scope>IDENTIFICATION</scope>
</reference>
<dbReference type="InterPro" id="IPR026185">
    <property type="entry name" value="EPSTI1"/>
</dbReference>
<dbReference type="Proteomes" id="UP001108240">
    <property type="component" value="Unplaced"/>
</dbReference>
<organism evidence="2 3">
    <name type="scientific">Cyprinus carpio carpio</name>
    <dbReference type="NCBI Taxonomy" id="630221"/>
    <lineage>
        <taxon>Eukaryota</taxon>
        <taxon>Metazoa</taxon>
        <taxon>Chordata</taxon>
        <taxon>Craniata</taxon>
        <taxon>Vertebrata</taxon>
        <taxon>Euteleostomi</taxon>
        <taxon>Actinopterygii</taxon>
        <taxon>Neopterygii</taxon>
        <taxon>Teleostei</taxon>
        <taxon>Ostariophysi</taxon>
        <taxon>Cypriniformes</taxon>
        <taxon>Cyprinidae</taxon>
        <taxon>Cyprininae</taxon>
        <taxon>Cyprinus</taxon>
    </lineage>
</organism>
<feature type="compositionally biased region" description="Basic and acidic residues" evidence="1">
    <location>
        <begin position="131"/>
        <end position="193"/>
    </location>
</feature>
<sequence length="417" mass="49155">MNRSTHLQRNSRGSRAYRGNERNQTSNMTDSELMNEKYCENNSPDVSTANPHNQPTRADGYTKIPPNESKRSKLQRNAQKEEEELRRWKEENRPGPIQLAPERLGGAVSLAEVRQRQQVELRQSKLRKTLRKEEMDQKKRQAEEEENEKKKALQREKATKLEMRKKQEDEQRQKLYQDDKQMKTEEFLQRIERSSSSVSMAASSSIPASSWTKSHEYRDTRREEENSDLLKKKEEQRRKAEILEEKQKQQEEDRKRRTEADHRRVNMAFLDRLEAGSSGRVPEPMTQTPESTNVWLDDDDDDEPQDTALSTVPNPSELHTDSEEENALVWSISVWFSVGSRCRCLRNRLAEALRWRRVLPPCLSCSMNQMNQQGDCGHMWTLMKLQNRFPYYELDMLEEIIKQCNGNYQQAYELLDV</sequence>
<feature type="compositionally biased region" description="Polar residues" evidence="1">
    <location>
        <begin position="22"/>
        <end position="32"/>
    </location>
</feature>
<dbReference type="PANTHER" id="PTHR22529">
    <property type="entry name" value="EPITHELIAL-STROMAL INTERACTION PROTEIN 1"/>
    <property type="match status" value="1"/>
</dbReference>